<evidence type="ECO:0000256" key="1">
    <source>
        <dbReference type="SAM" id="MobiDB-lite"/>
    </source>
</evidence>
<keyword evidence="3" id="KW-1185">Reference proteome</keyword>
<evidence type="ECO:0000313" key="2">
    <source>
        <dbReference type="EMBL" id="KAL2068559.1"/>
    </source>
</evidence>
<proteinExistence type="predicted"/>
<feature type="region of interest" description="Disordered" evidence="1">
    <location>
        <begin position="1"/>
        <end position="29"/>
    </location>
</feature>
<feature type="region of interest" description="Disordered" evidence="1">
    <location>
        <begin position="205"/>
        <end position="230"/>
    </location>
</feature>
<feature type="region of interest" description="Disordered" evidence="1">
    <location>
        <begin position="122"/>
        <end position="143"/>
    </location>
</feature>
<protein>
    <submittedName>
        <fullName evidence="2">Uncharacterized protein</fullName>
    </submittedName>
</protein>
<evidence type="ECO:0000313" key="3">
    <source>
        <dbReference type="Proteomes" id="UP001595075"/>
    </source>
</evidence>
<organism evidence="2 3">
    <name type="scientific">Oculimacula yallundae</name>
    <dbReference type="NCBI Taxonomy" id="86028"/>
    <lineage>
        <taxon>Eukaryota</taxon>
        <taxon>Fungi</taxon>
        <taxon>Dikarya</taxon>
        <taxon>Ascomycota</taxon>
        <taxon>Pezizomycotina</taxon>
        <taxon>Leotiomycetes</taxon>
        <taxon>Helotiales</taxon>
        <taxon>Ploettnerulaceae</taxon>
        <taxon>Oculimacula</taxon>
    </lineage>
</organism>
<comment type="caution">
    <text evidence="2">The sequence shown here is derived from an EMBL/GenBank/DDBJ whole genome shotgun (WGS) entry which is preliminary data.</text>
</comment>
<sequence length="230" mass="26193">MSPTSGKIYSERRLKHSEAPSSPRPSRLPLSISTLQSTSYLHIHDNTFAIIKRSELKRIVSMAPRRESKEEARIVRPCNTWKEKDGERWIASKYLFTQNLDQFSAHNLTIATLATLSTSYPSVRRSFSPRSSPRAISPRATTKNTKPVICKRGIERTAIRSERLQMELCDRLGDLALGGRLMGVLWKEGEFTNQRKVKDNSRVVKEQRDGEMMDLDEGEKVDVEGDVAME</sequence>
<reference evidence="2 3" key="1">
    <citation type="journal article" date="2024" name="Commun. Biol.">
        <title>Comparative genomic analysis of thermophilic fungi reveals convergent evolutionary adaptations and gene losses.</title>
        <authorList>
            <person name="Steindorff A.S."/>
            <person name="Aguilar-Pontes M.V."/>
            <person name="Robinson A.J."/>
            <person name="Andreopoulos B."/>
            <person name="LaButti K."/>
            <person name="Kuo A."/>
            <person name="Mondo S."/>
            <person name="Riley R."/>
            <person name="Otillar R."/>
            <person name="Haridas S."/>
            <person name="Lipzen A."/>
            <person name="Grimwood J."/>
            <person name="Schmutz J."/>
            <person name="Clum A."/>
            <person name="Reid I.D."/>
            <person name="Moisan M.C."/>
            <person name="Butler G."/>
            <person name="Nguyen T.T.M."/>
            <person name="Dewar K."/>
            <person name="Conant G."/>
            <person name="Drula E."/>
            <person name="Henrissat B."/>
            <person name="Hansel C."/>
            <person name="Singer S."/>
            <person name="Hutchinson M.I."/>
            <person name="de Vries R.P."/>
            <person name="Natvig D.O."/>
            <person name="Powell A.J."/>
            <person name="Tsang A."/>
            <person name="Grigoriev I.V."/>
        </authorList>
    </citation>
    <scope>NUCLEOTIDE SEQUENCE [LARGE SCALE GENOMIC DNA]</scope>
    <source>
        <strain evidence="2 3">CBS 494.80</strain>
    </source>
</reference>
<accession>A0ABR4CF28</accession>
<feature type="compositionally biased region" description="Basic and acidic residues" evidence="1">
    <location>
        <begin position="9"/>
        <end position="18"/>
    </location>
</feature>
<dbReference type="Proteomes" id="UP001595075">
    <property type="component" value="Unassembled WGS sequence"/>
</dbReference>
<dbReference type="EMBL" id="JAZHXI010000008">
    <property type="protein sequence ID" value="KAL2068559.1"/>
    <property type="molecule type" value="Genomic_DNA"/>
</dbReference>
<name>A0ABR4CF28_9HELO</name>
<feature type="compositionally biased region" description="Low complexity" evidence="1">
    <location>
        <begin position="20"/>
        <end position="29"/>
    </location>
</feature>
<feature type="compositionally biased region" description="Low complexity" evidence="1">
    <location>
        <begin position="122"/>
        <end position="139"/>
    </location>
</feature>
<gene>
    <name evidence="2" type="ORF">VTL71DRAFT_14896</name>
</gene>